<dbReference type="RefSeq" id="WP_188770438.1">
    <property type="nucleotide sequence ID" value="NZ_BMHK01000009.1"/>
</dbReference>
<dbReference type="SUPFAM" id="SSF89796">
    <property type="entry name" value="CoA-transferase family III (CaiB/BaiF)"/>
    <property type="match status" value="1"/>
</dbReference>
<dbReference type="EMBL" id="BMHK01000009">
    <property type="protein sequence ID" value="GGB99087.1"/>
    <property type="molecule type" value="Genomic_DNA"/>
</dbReference>
<gene>
    <name evidence="1" type="ORF">GCM10011494_16910</name>
</gene>
<comment type="caution">
    <text evidence="1">The sequence shown here is derived from an EMBL/GenBank/DDBJ whole genome shotgun (WGS) entry which is preliminary data.</text>
</comment>
<dbReference type="InterPro" id="IPR050509">
    <property type="entry name" value="CoA-transferase_III"/>
</dbReference>
<evidence type="ECO:0000313" key="2">
    <source>
        <dbReference type="Proteomes" id="UP000608154"/>
    </source>
</evidence>
<dbReference type="Pfam" id="PF02515">
    <property type="entry name" value="CoA_transf_3"/>
    <property type="match status" value="1"/>
</dbReference>
<reference evidence="1" key="1">
    <citation type="journal article" date="2014" name="Int. J. Syst. Evol. Microbiol.">
        <title>Complete genome sequence of Corynebacterium casei LMG S-19264T (=DSM 44701T), isolated from a smear-ripened cheese.</title>
        <authorList>
            <consortium name="US DOE Joint Genome Institute (JGI-PGF)"/>
            <person name="Walter F."/>
            <person name="Albersmeier A."/>
            <person name="Kalinowski J."/>
            <person name="Ruckert C."/>
        </authorList>
    </citation>
    <scope>NUCLEOTIDE SEQUENCE</scope>
    <source>
        <strain evidence="1">CGMCC 1.15095</strain>
    </source>
</reference>
<dbReference type="InterPro" id="IPR023606">
    <property type="entry name" value="CoA-Trfase_III_dom_1_sf"/>
</dbReference>
<dbReference type="AlphaFoldDB" id="A0A916X5A1"/>
<dbReference type="Gene3D" id="3.40.50.10540">
    <property type="entry name" value="Crotonobetainyl-coa:carnitine coa-transferase, domain 1"/>
    <property type="match status" value="1"/>
</dbReference>
<reference evidence="1" key="2">
    <citation type="submission" date="2020-09" db="EMBL/GenBank/DDBJ databases">
        <authorList>
            <person name="Sun Q."/>
            <person name="Zhou Y."/>
        </authorList>
    </citation>
    <scope>NUCLEOTIDE SEQUENCE</scope>
    <source>
        <strain evidence="1">CGMCC 1.15095</strain>
    </source>
</reference>
<organism evidence="1 2">
    <name type="scientific">Novosphingobium endophyticum</name>
    <dbReference type="NCBI Taxonomy" id="1955250"/>
    <lineage>
        <taxon>Bacteria</taxon>
        <taxon>Pseudomonadati</taxon>
        <taxon>Pseudomonadota</taxon>
        <taxon>Alphaproteobacteria</taxon>
        <taxon>Sphingomonadales</taxon>
        <taxon>Sphingomonadaceae</taxon>
        <taxon>Novosphingobium</taxon>
    </lineage>
</organism>
<proteinExistence type="predicted"/>
<keyword evidence="1" id="KW-0808">Transferase</keyword>
<evidence type="ECO:0000313" key="1">
    <source>
        <dbReference type="EMBL" id="GGB99087.1"/>
    </source>
</evidence>
<protein>
    <submittedName>
        <fullName evidence="1">CoA transferase</fullName>
    </submittedName>
</protein>
<accession>A0A916X5A1</accession>
<dbReference type="PANTHER" id="PTHR48228:SF5">
    <property type="entry name" value="ALPHA-METHYLACYL-COA RACEMASE"/>
    <property type="match status" value="1"/>
</dbReference>
<dbReference type="Proteomes" id="UP000608154">
    <property type="component" value="Unassembled WGS sequence"/>
</dbReference>
<dbReference type="GO" id="GO:0016740">
    <property type="term" value="F:transferase activity"/>
    <property type="evidence" value="ECO:0007669"/>
    <property type="project" value="UniProtKB-KW"/>
</dbReference>
<sequence>MPTEPQAGNAGPRGPAIPLARWASRQLDALARETGSAGLAALDGPTLLGERGSNGGYVINGKVSAGLGGSRLLPTRDGRWFALTIIREVDRELLPALFGEPDLDIRDADAIAAAVLRHDADELLERGRSLGLPVACSDERPKAGAVEIMTRGAARQRPAGHKALVVDLSAIWSGPLIGHLLWQTGMDVVKVESPTRPDLIRRDDPATFDLINQGKANVLIDLADARQKAELVALIRRADIVIESSRPRALRHLGIDADVLVREVPGLVWLSVTGHGATGEPANWVGIGNDCAVAGGLSRALVEITGEIGFVGDAIADPLTGIIGAREALRAYRSGEAQRIGLSMSAIVATALAEERAFDPGLLEAELRAWGEATGKRFPCIPRRALLAEVRQPGADTRRYFPHLAPC</sequence>
<keyword evidence="2" id="KW-1185">Reference proteome</keyword>
<dbReference type="InterPro" id="IPR003673">
    <property type="entry name" value="CoA-Trfase_fam_III"/>
</dbReference>
<dbReference type="PANTHER" id="PTHR48228">
    <property type="entry name" value="SUCCINYL-COA--D-CITRAMALATE COA-TRANSFERASE"/>
    <property type="match status" value="1"/>
</dbReference>
<name>A0A916X5A1_9SPHN</name>